<dbReference type="OrthoDB" id="3837801at2"/>
<accession>A0A4P6EP87</accession>
<sequence>MPVRDGGAPRTAGVRLLAIAVALVRGRSDQAVSPERAATRRGARTLRVGATRLLRRVHQIPWRGKERTTLRRSAKQLTTSIEGRDTDGGIMAEDLVTRLLPVLSRSLEAEFNVFDVMRHGRHEKQLSNVFGWLLEAGGTHRLGDAFVRIFVDEVNRALAGATVFPVEAPYLVRQEVDTSVSGVADIADLVLENNAARIVVENYYTSDGHGHSYDGYRAFGGRDGRASVVVLLCRDEDKGLLVDGWEDAVVLTYGTLLERLRREVGEDYAREHPEQHAFIDQMYRKYVKGRGRMDDGAVLDFVVAMCATGEAERYGRRPIGVAGEEFATDLAQQARERFTESRELLQAVKGRLRAFAVKVLVPQLNQALGQAVFDDATARFQGGYEWTVNLGISEVAHPEGWRGMSGGYALQIKFGPSAWLANEGEPRWTEAVDPGFVDYSRPLITNGERGVVRQSSVRMQEVLDGLGPDDVRLRDEFLSLLNEGGAR</sequence>
<evidence type="ECO:0000313" key="1">
    <source>
        <dbReference type="EMBL" id="QAY64574.1"/>
    </source>
</evidence>
<evidence type="ECO:0008006" key="3">
    <source>
        <dbReference type="Google" id="ProtNLM"/>
    </source>
</evidence>
<dbReference type="AlphaFoldDB" id="A0A4P6EP87"/>
<organism evidence="1 2">
    <name type="scientific">Xylanimonas allomyrinae</name>
    <dbReference type="NCBI Taxonomy" id="2509459"/>
    <lineage>
        <taxon>Bacteria</taxon>
        <taxon>Bacillati</taxon>
        <taxon>Actinomycetota</taxon>
        <taxon>Actinomycetes</taxon>
        <taxon>Micrococcales</taxon>
        <taxon>Promicromonosporaceae</taxon>
        <taxon>Xylanimonas</taxon>
    </lineage>
</organism>
<dbReference type="KEGG" id="xyl:ET495_16750"/>
<reference evidence="1 2" key="1">
    <citation type="submission" date="2019-01" db="EMBL/GenBank/DDBJ databases">
        <title>Genome sequencing of strain 2JSPR-7.</title>
        <authorList>
            <person name="Heo J."/>
            <person name="Kim S.-J."/>
            <person name="Kim J.-S."/>
            <person name="Hong S.-B."/>
            <person name="Kwon S.-W."/>
        </authorList>
    </citation>
    <scope>NUCLEOTIDE SEQUENCE [LARGE SCALE GENOMIC DNA]</scope>
    <source>
        <strain evidence="1 2">2JSPR-7</strain>
    </source>
</reference>
<proteinExistence type="predicted"/>
<dbReference type="Pfam" id="PF14281">
    <property type="entry name" value="PDDEXK_4"/>
    <property type="match status" value="1"/>
</dbReference>
<dbReference type="InterPro" id="IPR029470">
    <property type="entry name" value="PDDEXK_4"/>
</dbReference>
<gene>
    <name evidence="1" type="ORF">ET495_16750</name>
</gene>
<dbReference type="Proteomes" id="UP000291758">
    <property type="component" value="Chromosome"/>
</dbReference>
<protein>
    <recommendedName>
        <fullName evidence="3">PD-(D/E)XK nuclease family protein</fullName>
    </recommendedName>
</protein>
<keyword evidence="2" id="KW-1185">Reference proteome</keyword>
<dbReference type="EMBL" id="CP035495">
    <property type="protein sequence ID" value="QAY64574.1"/>
    <property type="molecule type" value="Genomic_DNA"/>
</dbReference>
<name>A0A4P6EP87_9MICO</name>
<evidence type="ECO:0000313" key="2">
    <source>
        <dbReference type="Proteomes" id="UP000291758"/>
    </source>
</evidence>